<dbReference type="Pfam" id="PF02075">
    <property type="entry name" value="RuvC"/>
    <property type="match status" value="1"/>
</dbReference>
<dbReference type="EC" id="3.1.21.10" evidence="13"/>
<dbReference type="GO" id="GO:0006281">
    <property type="term" value="P:DNA repair"/>
    <property type="evidence" value="ECO:0007669"/>
    <property type="project" value="UniProtKB-UniRule"/>
</dbReference>
<dbReference type="InterPro" id="IPR002176">
    <property type="entry name" value="X-over_junc_endoDNase_RuvC"/>
</dbReference>
<evidence type="ECO:0000256" key="11">
    <source>
        <dbReference type="ARBA" id="ARBA00023204"/>
    </source>
</evidence>
<dbReference type="EMBL" id="JACQMJ010000004">
    <property type="protein sequence ID" value="MBI4132141.1"/>
    <property type="molecule type" value="Genomic_DNA"/>
</dbReference>
<feature type="binding site" evidence="13">
    <location>
        <position position="70"/>
    </location>
    <ligand>
        <name>Mg(2+)</name>
        <dbReference type="ChEBI" id="CHEBI:18420"/>
        <label>2</label>
    </ligand>
</feature>
<evidence type="ECO:0000256" key="6">
    <source>
        <dbReference type="ARBA" id="ARBA00022763"/>
    </source>
</evidence>
<feature type="active site" evidence="13">
    <location>
        <position position="70"/>
    </location>
</feature>
<feature type="binding site" evidence="13">
    <location>
        <position position="10"/>
    </location>
    <ligand>
        <name>Mg(2+)</name>
        <dbReference type="ChEBI" id="CHEBI:18420"/>
        <label>1</label>
    </ligand>
</feature>
<comment type="subcellular location">
    <subcellularLocation>
        <location evidence="13">Cytoplasm</location>
    </subcellularLocation>
</comment>
<dbReference type="Gene3D" id="3.30.420.10">
    <property type="entry name" value="Ribonuclease H-like superfamily/Ribonuclease H"/>
    <property type="match status" value="1"/>
</dbReference>
<dbReference type="GO" id="GO:0008821">
    <property type="term" value="F:crossover junction DNA endonuclease activity"/>
    <property type="evidence" value="ECO:0007669"/>
    <property type="project" value="UniProtKB-UniRule"/>
</dbReference>
<comment type="subunit">
    <text evidence="13">Homodimer which binds Holliday junction (HJ) DNA. The HJ becomes 2-fold symmetrical on binding to RuvC with unstacked arms; it has a different conformation from HJ DNA in complex with RuvA. In the full resolvosome a probable DNA-RuvA(4)-RuvB(12)-RuvC(2) complex forms which resolves the HJ.</text>
</comment>
<keyword evidence="4 13" id="KW-0479">Metal-binding</keyword>
<dbReference type="SUPFAM" id="SSF53098">
    <property type="entry name" value="Ribonuclease H-like"/>
    <property type="match status" value="1"/>
</dbReference>
<comment type="function">
    <text evidence="13">The RuvA-RuvB-RuvC complex processes Holliday junction (HJ) DNA during genetic recombination and DNA repair. Endonuclease that resolves HJ intermediates. Cleaves cruciform DNA by making single-stranded nicks across the HJ at symmetrical positions within the homologous arms, yielding a 5'-phosphate and a 3'-hydroxyl group; requires a central core of homology in the junction. The consensus cleavage sequence is 5'-(A/T)TT(C/G)-3'. Cleavage occurs on the 3'-side of the TT dinucleotide at the point of strand exchange. HJ branch migration catalyzed by RuvA-RuvB allows RuvC to scan DNA until it finds its consensus sequence, where it cleaves and resolves the cruciform DNA.</text>
</comment>
<dbReference type="InterPro" id="IPR012337">
    <property type="entry name" value="RNaseH-like_sf"/>
</dbReference>
<evidence type="ECO:0000256" key="3">
    <source>
        <dbReference type="ARBA" id="ARBA00022722"/>
    </source>
</evidence>
<dbReference type="GO" id="GO:0000287">
    <property type="term" value="F:magnesium ion binding"/>
    <property type="evidence" value="ECO:0007669"/>
    <property type="project" value="UniProtKB-UniRule"/>
</dbReference>
<dbReference type="CDD" id="cd16962">
    <property type="entry name" value="RuvC"/>
    <property type="match status" value="1"/>
</dbReference>
<keyword evidence="3 13" id="KW-0540">Nuclease</keyword>
<feature type="active site" evidence="13">
    <location>
        <position position="10"/>
    </location>
</feature>
<dbReference type="GO" id="GO:0003677">
    <property type="term" value="F:DNA binding"/>
    <property type="evidence" value="ECO:0007669"/>
    <property type="project" value="UniProtKB-KW"/>
</dbReference>
<evidence type="ECO:0000256" key="10">
    <source>
        <dbReference type="ARBA" id="ARBA00023172"/>
    </source>
</evidence>
<evidence type="ECO:0000256" key="9">
    <source>
        <dbReference type="ARBA" id="ARBA00023125"/>
    </source>
</evidence>
<feature type="binding site" evidence="13">
    <location>
        <position position="143"/>
    </location>
    <ligand>
        <name>Mg(2+)</name>
        <dbReference type="ChEBI" id="CHEBI:18420"/>
        <label>1</label>
    </ligand>
</feature>
<keyword evidence="11 13" id="KW-0234">DNA repair</keyword>
<keyword evidence="6 13" id="KW-0227">DNA damage</keyword>
<comment type="cofactor">
    <cofactor evidence="13">
        <name>Mg(2+)</name>
        <dbReference type="ChEBI" id="CHEBI:18420"/>
    </cofactor>
    <text evidence="13">Binds 2 Mg(2+) ion per subunit.</text>
</comment>
<dbReference type="AlphaFoldDB" id="A0A932YXL3"/>
<keyword evidence="9 13" id="KW-0238">DNA-binding</keyword>
<name>A0A932YXL3_9BACT</name>
<keyword evidence="10 13" id="KW-0233">DNA recombination</keyword>
<keyword evidence="7 13" id="KW-0378">Hydrolase</keyword>
<evidence type="ECO:0000256" key="8">
    <source>
        <dbReference type="ARBA" id="ARBA00022842"/>
    </source>
</evidence>
<evidence type="ECO:0000256" key="2">
    <source>
        <dbReference type="ARBA" id="ARBA00022490"/>
    </source>
</evidence>
<dbReference type="HAMAP" id="MF_00034">
    <property type="entry name" value="RuvC"/>
    <property type="match status" value="1"/>
</dbReference>
<evidence type="ECO:0000256" key="12">
    <source>
        <dbReference type="ARBA" id="ARBA00029354"/>
    </source>
</evidence>
<evidence type="ECO:0000256" key="4">
    <source>
        <dbReference type="ARBA" id="ARBA00022723"/>
    </source>
</evidence>
<dbReference type="InterPro" id="IPR036397">
    <property type="entry name" value="RNaseH_sf"/>
</dbReference>
<keyword evidence="5 13" id="KW-0255">Endonuclease</keyword>
<protein>
    <recommendedName>
        <fullName evidence="13">Crossover junction endodeoxyribonuclease RuvC</fullName>
        <ecNumber evidence="13">3.1.21.10</ecNumber>
    </recommendedName>
    <alternativeName>
        <fullName evidence="13">Holliday junction nuclease RuvC</fullName>
    </alternativeName>
    <alternativeName>
        <fullName evidence="13">Holliday junction resolvase RuvC</fullName>
    </alternativeName>
</protein>
<dbReference type="FunFam" id="3.30.420.10:FF:000002">
    <property type="entry name" value="Crossover junction endodeoxyribonuclease RuvC"/>
    <property type="match status" value="1"/>
</dbReference>
<dbReference type="GO" id="GO:0048476">
    <property type="term" value="C:Holliday junction resolvase complex"/>
    <property type="evidence" value="ECO:0007669"/>
    <property type="project" value="UniProtKB-UniRule"/>
</dbReference>
<dbReference type="PANTHER" id="PTHR30194">
    <property type="entry name" value="CROSSOVER JUNCTION ENDODEOXYRIBONUCLEASE RUVC"/>
    <property type="match status" value="1"/>
</dbReference>
<accession>A0A932YXL3</accession>
<reference evidence="14" key="1">
    <citation type="submission" date="2020-07" db="EMBL/GenBank/DDBJ databases">
        <title>Huge and variable diversity of episymbiotic CPR bacteria and DPANN archaea in groundwater ecosystems.</title>
        <authorList>
            <person name="He C.Y."/>
            <person name="Keren R."/>
            <person name="Whittaker M."/>
            <person name="Farag I.F."/>
            <person name="Doudna J."/>
            <person name="Cate J.H.D."/>
            <person name="Banfield J.F."/>
        </authorList>
    </citation>
    <scope>NUCLEOTIDE SEQUENCE</scope>
    <source>
        <strain evidence="14">NC_groundwater_1226_Ag_S-0.1um_59_124</strain>
    </source>
</reference>
<comment type="similarity">
    <text evidence="1 13">Belongs to the RuvC family.</text>
</comment>
<evidence type="ECO:0000256" key="5">
    <source>
        <dbReference type="ARBA" id="ARBA00022759"/>
    </source>
</evidence>
<evidence type="ECO:0000313" key="15">
    <source>
        <dbReference type="Proteomes" id="UP000704960"/>
    </source>
</evidence>
<comment type="catalytic activity">
    <reaction evidence="12 13">
        <text>Endonucleolytic cleavage at a junction such as a reciprocal single-stranded crossover between two homologous DNA duplexes (Holliday junction).</text>
        <dbReference type="EC" id="3.1.21.10"/>
    </reaction>
</comment>
<comment type="caution">
    <text evidence="14">The sequence shown here is derived from an EMBL/GenBank/DDBJ whole genome shotgun (WGS) entry which is preliminary data.</text>
</comment>
<dbReference type="PRINTS" id="PR00696">
    <property type="entry name" value="RSOLVASERUVC"/>
</dbReference>
<gene>
    <name evidence="13" type="primary">ruvC</name>
    <name evidence="14" type="ORF">HY474_00745</name>
</gene>
<keyword evidence="8 13" id="KW-0460">Magnesium</keyword>
<sequence>MAPLTVAGIDPGTTRIGYALVRRDANGASLLCAETIAVPGLGGAGERLAYLSRSLGKRLRRDRPNAVAVEKLYFSRNAKTALAVAEARGIILLTAHKLVPSIWEYAPLTVKLAVTGYGRADKAHVHRAVRLALPGARLPNGDDAIDAIAIALTAIHTRRITA</sequence>
<feature type="active site" evidence="13">
    <location>
        <position position="143"/>
    </location>
</feature>
<evidence type="ECO:0000313" key="14">
    <source>
        <dbReference type="EMBL" id="MBI4132141.1"/>
    </source>
</evidence>
<dbReference type="PANTHER" id="PTHR30194:SF3">
    <property type="entry name" value="CROSSOVER JUNCTION ENDODEOXYRIBONUCLEASE RUVC"/>
    <property type="match status" value="1"/>
</dbReference>
<dbReference type="Proteomes" id="UP000704960">
    <property type="component" value="Unassembled WGS sequence"/>
</dbReference>
<organism evidence="14 15">
    <name type="scientific">Candidatus Sungiibacteriota bacterium</name>
    <dbReference type="NCBI Taxonomy" id="2750080"/>
    <lineage>
        <taxon>Bacteria</taxon>
        <taxon>Candidatus Sungiibacteriota</taxon>
    </lineage>
</organism>
<proteinExistence type="inferred from homology"/>
<keyword evidence="2 13" id="KW-0963">Cytoplasm</keyword>
<evidence type="ECO:0000256" key="1">
    <source>
        <dbReference type="ARBA" id="ARBA00009518"/>
    </source>
</evidence>
<evidence type="ECO:0000256" key="13">
    <source>
        <dbReference type="HAMAP-Rule" id="MF_00034"/>
    </source>
</evidence>
<dbReference type="GO" id="GO:0005737">
    <property type="term" value="C:cytoplasm"/>
    <property type="evidence" value="ECO:0007669"/>
    <property type="project" value="UniProtKB-SubCell"/>
</dbReference>
<evidence type="ECO:0000256" key="7">
    <source>
        <dbReference type="ARBA" id="ARBA00022801"/>
    </source>
</evidence>
<dbReference type="GO" id="GO:0006310">
    <property type="term" value="P:DNA recombination"/>
    <property type="evidence" value="ECO:0007669"/>
    <property type="project" value="UniProtKB-UniRule"/>
</dbReference>